<dbReference type="Proteomes" id="UP000237798">
    <property type="component" value="Unassembled WGS sequence"/>
</dbReference>
<name>A0A2T0BFT1_9CLOT</name>
<dbReference type="OrthoDB" id="1936700at2"/>
<evidence type="ECO:0000313" key="2">
    <source>
        <dbReference type="Proteomes" id="UP000237798"/>
    </source>
</evidence>
<proteinExistence type="predicted"/>
<organism evidence="1 2">
    <name type="scientific">Clostridium luticellarii</name>
    <dbReference type="NCBI Taxonomy" id="1691940"/>
    <lineage>
        <taxon>Bacteria</taxon>
        <taxon>Bacillati</taxon>
        <taxon>Bacillota</taxon>
        <taxon>Clostridia</taxon>
        <taxon>Eubacteriales</taxon>
        <taxon>Clostridiaceae</taxon>
        <taxon>Clostridium</taxon>
    </lineage>
</organism>
<dbReference type="RefSeq" id="WP_106010377.1">
    <property type="nucleotide sequence ID" value="NZ_JALCPJ010000016.1"/>
</dbReference>
<evidence type="ECO:0000313" key="1">
    <source>
        <dbReference type="EMBL" id="PRR82766.1"/>
    </source>
</evidence>
<gene>
    <name evidence="1" type="ORF">CLLU_27740</name>
</gene>
<accession>A0A2T0BFT1</accession>
<keyword evidence="2" id="KW-1185">Reference proteome</keyword>
<reference evidence="1 2" key="1">
    <citation type="submission" date="2018-03" db="EMBL/GenBank/DDBJ databases">
        <title>Genome sequence of Clostridium luticellarii DSM 29923.</title>
        <authorList>
            <person name="Poehlein A."/>
            <person name="Daniel R."/>
        </authorList>
    </citation>
    <scope>NUCLEOTIDE SEQUENCE [LARGE SCALE GENOMIC DNA]</scope>
    <source>
        <strain evidence="1 2">DSM 29923</strain>
    </source>
</reference>
<sequence length="139" mass="15433">MKIKINIYGNKNAILSGIDYCASRNDLSCPGHNPGCLNCPKCKSSSNTSSTSDKLTFMKTKDLYCNLKNFLEISDVSEDIDISFVELDKAKFSDGEEIRVKHIIEKGFEPPITVIDGIIRYCGGISNILVYKDVKDLLS</sequence>
<comment type="caution">
    <text evidence="1">The sequence shown here is derived from an EMBL/GenBank/DDBJ whole genome shotgun (WGS) entry which is preliminary data.</text>
</comment>
<dbReference type="EMBL" id="PVXP01000051">
    <property type="protein sequence ID" value="PRR82766.1"/>
    <property type="molecule type" value="Genomic_DNA"/>
</dbReference>
<dbReference type="AlphaFoldDB" id="A0A2T0BFT1"/>
<protein>
    <submittedName>
        <fullName evidence="1">Uncharacterized protein</fullName>
    </submittedName>
</protein>